<sequence>MTSFNEHVVSVGDFSDLNLLNKETKHSHKGDNGKVLVIAGSSLFHSPGLWAAELLAHFADLVFFYSPHHNNRELLMKTKKNFFNGIVVTAQDLDWYIQESDVILMGPGLMRRKNNTDTTPNVSTTIQIEAIEDEGVLTHVLTNYLLSRYPEKKWILDAGALQELELEHCSASMIYTPHKGELNRLFPLGFPDDLKQAPLGTWLIKDNGIDYIKSSAIAEVWKSDGGNEGLTKGGTGDLLAALVAALHIRNPPLLACAAGSYVIKQAADVLYQRVGPYYTTTELLNAIPEVVWSLASKTQG</sequence>
<dbReference type="GO" id="GO:0005524">
    <property type="term" value="F:ATP binding"/>
    <property type="evidence" value="ECO:0007669"/>
    <property type="project" value="UniProtKB-KW"/>
</dbReference>
<keyword evidence="1" id="KW-0547">Nucleotide-binding</keyword>
<evidence type="ECO:0000256" key="2">
    <source>
        <dbReference type="ARBA" id="ARBA00022840"/>
    </source>
</evidence>
<dbReference type="PANTHER" id="PTHR12592">
    <property type="entry name" value="ATP-DEPENDENT (S)-NAD(P)H-HYDRATE DEHYDRATASE FAMILY MEMBER"/>
    <property type="match status" value="1"/>
</dbReference>
<evidence type="ECO:0000256" key="4">
    <source>
        <dbReference type="ARBA" id="ARBA00023027"/>
    </source>
</evidence>
<accession>A0A2M8KUJ5</accession>
<dbReference type="AlphaFoldDB" id="A0A2M8KUJ5"/>
<dbReference type="Proteomes" id="UP000231569">
    <property type="component" value="Unassembled WGS sequence"/>
</dbReference>
<proteinExistence type="predicted"/>
<feature type="domain" description="YjeF C-terminal" evidence="6">
    <location>
        <begin position="12"/>
        <end position="294"/>
    </location>
</feature>
<organism evidence="7 8">
    <name type="scientific">Candidatus Roizmanbacteria bacterium CG10_big_fil_rev_8_21_14_0_10_45_7</name>
    <dbReference type="NCBI Taxonomy" id="1974854"/>
    <lineage>
        <taxon>Bacteria</taxon>
        <taxon>Candidatus Roizmaniibacteriota</taxon>
    </lineage>
</organism>
<keyword evidence="2" id="KW-0067">ATP-binding</keyword>
<reference evidence="8" key="1">
    <citation type="submission" date="2017-09" db="EMBL/GenBank/DDBJ databases">
        <title>Depth-based differentiation of microbial function through sediment-hosted aquifers and enrichment of novel symbionts in the deep terrestrial subsurface.</title>
        <authorList>
            <person name="Probst A.J."/>
            <person name="Ladd B."/>
            <person name="Jarett J.K."/>
            <person name="Geller-Mcgrath D.E."/>
            <person name="Sieber C.M.K."/>
            <person name="Emerson J.B."/>
            <person name="Anantharaman K."/>
            <person name="Thomas B.C."/>
            <person name="Malmstrom R."/>
            <person name="Stieglmeier M."/>
            <person name="Klingl A."/>
            <person name="Woyke T."/>
            <person name="Ryan C.M."/>
            <person name="Banfield J.F."/>
        </authorList>
    </citation>
    <scope>NUCLEOTIDE SEQUENCE [LARGE SCALE GENOMIC DNA]</scope>
</reference>
<keyword evidence="3" id="KW-0521">NADP</keyword>
<gene>
    <name evidence="7" type="ORF">COU89_02445</name>
</gene>
<keyword evidence="4" id="KW-0520">NAD</keyword>
<dbReference type="EMBL" id="PFEE01000052">
    <property type="protein sequence ID" value="PJE63608.1"/>
    <property type="molecule type" value="Genomic_DNA"/>
</dbReference>
<dbReference type="InterPro" id="IPR029056">
    <property type="entry name" value="Ribokinase-like"/>
</dbReference>
<dbReference type="InterPro" id="IPR000631">
    <property type="entry name" value="CARKD"/>
</dbReference>
<evidence type="ECO:0000259" key="6">
    <source>
        <dbReference type="PROSITE" id="PS51383"/>
    </source>
</evidence>
<protein>
    <recommendedName>
        <fullName evidence="6">YjeF C-terminal domain-containing protein</fullName>
    </recommendedName>
</protein>
<dbReference type="SUPFAM" id="SSF53613">
    <property type="entry name" value="Ribokinase-like"/>
    <property type="match status" value="1"/>
</dbReference>
<evidence type="ECO:0000256" key="3">
    <source>
        <dbReference type="ARBA" id="ARBA00022857"/>
    </source>
</evidence>
<dbReference type="GO" id="GO:0016836">
    <property type="term" value="F:hydro-lyase activity"/>
    <property type="evidence" value="ECO:0007669"/>
    <property type="project" value="InterPro"/>
</dbReference>
<evidence type="ECO:0000256" key="1">
    <source>
        <dbReference type="ARBA" id="ARBA00022741"/>
    </source>
</evidence>
<dbReference type="PANTHER" id="PTHR12592:SF0">
    <property type="entry name" value="ATP-DEPENDENT (S)-NAD(P)H-HYDRATE DEHYDRATASE"/>
    <property type="match status" value="1"/>
</dbReference>
<evidence type="ECO:0000313" key="8">
    <source>
        <dbReference type="Proteomes" id="UP000231569"/>
    </source>
</evidence>
<evidence type="ECO:0000256" key="5">
    <source>
        <dbReference type="ARBA" id="ARBA00023239"/>
    </source>
</evidence>
<evidence type="ECO:0000313" key="7">
    <source>
        <dbReference type="EMBL" id="PJE63608.1"/>
    </source>
</evidence>
<dbReference type="PROSITE" id="PS51383">
    <property type="entry name" value="YJEF_C_3"/>
    <property type="match status" value="1"/>
</dbReference>
<comment type="caution">
    <text evidence="7">The sequence shown here is derived from an EMBL/GenBank/DDBJ whole genome shotgun (WGS) entry which is preliminary data.</text>
</comment>
<dbReference type="GO" id="GO:0110051">
    <property type="term" value="P:metabolite repair"/>
    <property type="evidence" value="ECO:0007669"/>
    <property type="project" value="TreeGrafter"/>
</dbReference>
<keyword evidence="5" id="KW-0456">Lyase</keyword>
<dbReference type="Pfam" id="PF01256">
    <property type="entry name" value="Carb_kinase"/>
    <property type="match status" value="1"/>
</dbReference>
<dbReference type="Gene3D" id="3.40.1190.20">
    <property type="match status" value="1"/>
</dbReference>
<name>A0A2M8KUJ5_9BACT</name>